<gene>
    <name evidence="3" type="ORF">MCYG_02514</name>
</gene>
<sequence>MMRPGCRQYCRVAQQHSWHQYSARLCSKRKSNRAQQIRLLSCLPNLPFFRPLALHDQLSTSVVHSASGRTFSYGNLLGDVTLAQDKLETICERHSKPLDLRGKPVAFLAENSYDYVVTLLSILAADGIALPLSPNFPAAELRYILGNSQAEVLLATDRYREKAEQVLDGELVKTPILEYIPKLNDGAIPPTKVEFRDMQCPQGGMMLYTSGTTNRPKGVFLPHSALAAQTKSLVEAWSYSPEDRLLHMLPLHHIHGTVNAILAPLLAGSSIEFTYPFNPTTVWERLAKPFFSCSKTNSSPETINFLTAVPTIYHRLLNTFDSLPDTIKHAAKKAILPENLRLNISGSAALPTPIKRSWANLSGGNVLLERYGMTEVGMALSCGLEFEDRVDGSVGWPLPSVEVRLFDLDKQEVIRPGEEIDQDKRERVGEIQLRGPTIFKEYWQNEHATEESFTEDSDGKGRWFKTGDMAIRKLVDGAGQSTSNWAKGPLYFIQGRQSVDIIKVGGEKVSALEVERELLTLPQVLEAAVIGLQSEQWGQKVAAILVLDSKHSATGSREGKPWGILDLRRALKEKLSDYKIPQEMRVLDGGIPRNAMGKVNKKALKQEVFGDAV</sequence>
<keyword evidence="4" id="KW-1185">Reference proteome</keyword>
<dbReference type="CDD" id="cd05941">
    <property type="entry name" value="MCS"/>
    <property type="match status" value="1"/>
</dbReference>
<dbReference type="InterPro" id="IPR042099">
    <property type="entry name" value="ANL_N_sf"/>
</dbReference>
<evidence type="ECO:0000259" key="1">
    <source>
        <dbReference type="Pfam" id="PF00501"/>
    </source>
</evidence>
<evidence type="ECO:0000313" key="3">
    <source>
        <dbReference type="EMBL" id="EEQ29695.1"/>
    </source>
</evidence>
<evidence type="ECO:0000259" key="2">
    <source>
        <dbReference type="Pfam" id="PF13193"/>
    </source>
</evidence>
<dbReference type="VEuPathDB" id="FungiDB:MCYG_02514"/>
<dbReference type="STRING" id="554155.C5FG10"/>
<name>C5FG10_ARTOC</name>
<dbReference type="PANTHER" id="PTHR43201:SF28">
    <property type="entry name" value="ENZYME, PUTATIVE (AFU_ORTHOLOGUE AFUA_7G01530)-RELATED"/>
    <property type="match status" value="1"/>
</dbReference>
<dbReference type="OMA" id="KGKWFKT"/>
<dbReference type="AlphaFoldDB" id="C5FG10"/>
<dbReference type="InterPro" id="IPR025110">
    <property type="entry name" value="AMP-bd_C"/>
</dbReference>
<dbReference type="OrthoDB" id="2962993at2759"/>
<dbReference type="Proteomes" id="UP000002035">
    <property type="component" value="Unassembled WGS sequence"/>
</dbReference>
<dbReference type="Pfam" id="PF13193">
    <property type="entry name" value="AMP-binding_C"/>
    <property type="match status" value="1"/>
</dbReference>
<dbReference type="PANTHER" id="PTHR43201">
    <property type="entry name" value="ACYL-COA SYNTHETASE"/>
    <property type="match status" value="1"/>
</dbReference>
<evidence type="ECO:0000313" key="4">
    <source>
        <dbReference type="Proteomes" id="UP000002035"/>
    </source>
</evidence>
<dbReference type="SUPFAM" id="SSF56801">
    <property type="entry name" value="Acetyl-CoA synthetase-like"/>
    <property type="match status" value="1"/>
</dbReference>
<dbReference type="InterPro" id="IPR045851">
    <property type="entry name" value="AMP-bd_C_sf"/>
</dbReference>
<dbReference type="RefSeq" id="XP_002849580.1">
    <property type="nucleotide sequence ID" value="XM_002849534.1"/>
</dbReference>
<organism evidence="3 4">
    <name type="scientific">Arthroderma otae (strain ATCC MYA-4605 / CBS 113480)</name>
    <name type="common">Microsporum canis</name>
    <dbReference type="NCBI Taxonomy" id="554155"/>
    <lineage>
        <taxon>Eukaryota</taxon>
        <taxon>Fungi</taxon>
        <taxon>Dikarya</taxon>
        <taxon>Ascomycota</taxon>
        <taxon>Pezizomycotina</taxon>
        <taxon>Eurotiomycetes</taxon>
        <taxon>Eurotiomycetidae</taxon>
        <taxon>Onygenales</taxon>
        <taxon>Arthrodermataceae</taxon>
        <taxon>Microsporum</taxon>
    </lineage>
</organism>
<proteinExistence type="predicted"/>
<feature type="domain" description="AMP-binding enzyme C-terminal" evidence="2">
    <location>
        <begin position="513"/>
        <end position="598"/>
    </location>
</feature>
<dbReference type="EMBL" id="DS995702">
    <property type="protein sequence ID" value="EEQ29695.1"/>
    <property type="molecule type" value="Genomic_DNA"/>
</dbReference>
<dbReference type="eggNOG" id="KOG1176">
    <property type="taxonomic scope" value="Eukaryota"/>
</dbReference>
<reference evidence="4" key="1">
    <citation type="journal article" date="2012" name="MBio">
        <title>Comparative genome analysis of Trichophyton rubrum and related dermatophytes reveals candidate genes involved in infection.</title>
        <authorList>
            <person name="Martinez D.A."/>
            <person name="Oliver B.G."/>
            <person name="Graeser Y."/>
            <person name="Goldberg J.M."/>
            <person name="Li W."/>
            <person name="Martinez-Rossi N.M."/>
            <person name="Monod M."/>
            <person name="Shelest E."/>
            <person name="Barton R.C."/>
            <person name="Birch E."/>
            <person name="Brakhage A.A."/>
            <person name="Chen Z."/>
            <person name="Gurr S.J."/>
            <person name="Heiman D."/>
            <person name="Heitman J."/>
            <person name="Kosti I."/>
            <person name="Rossi A."/>
            <person name="Saif S."/>
            <person name="Samalova M."/>
            <person name="Saunders C.W."/>
            <person name="Shea T."/>
            <person name="Summerbell R.C."/>
            <person name="Xu J."/>
            <person name="Young S."/>
            <person name="Zeng Q."/>
            <person name="Birren B.W."/>
            <person name="Cuomo C.A."/>
            <person name="White T.C."/>
        </authorList>
    </citation>
    <scope>NUCLEOTIDE SEQUENCE [LARGE SCALE GENOMIC DNA]</scope>
    <source>
        <strain evidence="4">ATCC MYA-4605 / CBS 113480</strain>
    </source>
</reference>
<dbReference type="Pfam" id="PF00501">
    <property type="entry name" value="AMP-binding"/>
    <property type="match status" value="1"/>
</dbReference>
<dbReference type="Gene3D" id="3.30.300.30">
    <property type="match status" value="1"/>
</dbReference>
<dbReference type="InterPro" id="IPR000873">
    <property type="entry name" value="AMP-dep_synth/lig_dom"/>
</dbReference>
<dbReference type="Gene3D" id="3.40.50.12780">
    <property type="entry name" value="N-terminal domain of ligase-like"/>
    <property type="match status" value="1"/>
</dbReference>
<protein>
    <submittedName>
        <fullName evidence="3">Coenzyme a synthetase</fullName>
    </submittedName>
</protein>
<dbReference type="GO" id="GO:0031956">
    <property type="term" value="F:medium-chain fatty acid-CoA ligase activity"/>
    <property type="evidence" value="ECO:0007669"/>
    <property type="project" value="TreeGrafter"/>
</dbReference>
<dbReference type="GO" id="GO:0006631">
    <property type="term" value="P:fatty acid metabolic process"/>
    <property type="evidence" value="ECO:0007669"/>
    <property type="project" value="TreeGrafter"/>
</dbReference>
<dbReference type="HOGENOM" id="CLU_000022_59_11_1"/>
<feature type="domain" description="AMP-dependent synthetase/ligase" evidence="1">
    <location>
        <begin position="101"/>
        <end position="443"/>
    </location>
</feature>
<dbReference type="GeneID" id="9222550"/>
<accession>C5FG10</accession>